<dbReference type="GO" id="GO:0003677">
    <property type="term" value="F:DNA binding"/>
    <property type="evidence" value="ECO:0007669"/>
    <property type="project" value="UniProtKB-KW"/>
</dbReference>
<dbReference type="Pfam" id="PF03221">
    <property type="entry name" value="HTH_Tnp_Tc5"/>
    <property type="match status" value="1"/>
</dbReference>
<reference evidence="6" key="1">
    <citation type="submission" date="2025-08" db="UniProtKB">
        <authorList>
            <consortium name="RefSeq"/>
        </authorList>
    </citation>
    <scope>IDENTIFICATION</scope>
    <source>
        <tissue evidence="6">Silk gland</tissue>
    </source>
</reference>
<dbReference type="InterPro" id="IPR009057">
    <property type="entry name" value="Homeodomain-like_sf"/>
</dbReference>
<sequence length="468" mass="54100">MAFRTKRKAFSFHDKLKILQYYDKKSQDYKKSQIAAELEIPVSTLSTIVKYRADVENRCKNISGAYLKRKKNKSGKYVEIENVLIDWIVSMNAQNIPLDGPMMKQRALEIAKELEVYDFTASSGWYSRFKQRHAFSLNNDFDSDDGSDLTYESYQELVKDYEPCDVFNADEFGLFYKLMPNDMSTTVDKICKDGTMPEERFTVLACSNSIGSEKLPLLIIGNTENSDKDLPCQYQVNPKSWMTKLAFTNWLYILDEYFEIQGRLVVLFVDESPVHPKDIILNNINLVIIPPEAEHEMPMSQGIIKVIKQNYRIKLIEKYKEGLAVDFKQCLKYLTDVFESIKAHTIQSYFKKSGFGDYYEVDDEDDEYKEQILMKYQDYLYVDYELATCEVEKGVNQESTFTDNNIKEKVNKIIINNGETIDNKSVTALQAVNTLKHYLKSLDSENGLNNLSVIESIILSSISKNNSM</sequence>
<protein>
    <submittedName>
        <fullName evidence="6">Tigger transposable element-derived protein 4-like</fullName>
    </submittedName>
</protein>
<dbReference type="SMART" id="SM00674">
    <property type="entry name" value="CENPB"/>
    <property type="match status" value="1"/>
</dbReference>
<dbReference type="Proteomes" id="UP000504629">
    <property type="component" value="Unplaced"/>
</dbReference>
<evidence type="ECO:0000259" key="4">
    <source>
        <dbReference type="PROSITE" id="PS51253"/>
    </source>
</evidence>
<gene>
    <name evidence="6" type="primary">LOC114245463</name>
</gene>
<proteinExistence type="predicted"/>
<comment type="subcellular location">
    <subcellularLocation>
        <location evidence="1">Nucleus</location>
    </subcellularLocation>
</comment>
<organism evidence="5 6">
    <name type="scientific">Bombyx mandarina</name>
    <name type="common">Wild silk moth</name>
    <name type="synonym">Wild silkworm</name>
    <dbReference type="NCBI Taxonomy" id="7092"/>
    <lineage>
        <taxon>Eukaryota</taxon>
        <taxon>Metazoa</taxon>
        <taxon>Ecdysozoa</taxon>
        <taxon>Arthropoda</taxon>
        <taxon>Hexapoda</taxon>
        <taxon>Insecta</taxon>
        <taxon>Pterygota</taxon>
        <taxon>Neoptera</taxon>
        <taxon>Endopterygota</taxon>
        <taxon>Lepidoptera</taxon>
        <taxon>Glossata</taxon>
        <taxon>Ditrysia</taxon>
        <taxon>Bombycoidea</taxon>
        <taxon>Bombycidae</taxon>
        <taxon>Bombycinae</taxon>
        <taxon>Bombyx</taxon>
    </lineage>
</organism>
<dbReference type="AlphaFoldDB" id="A0A6J2JUB4"/>
<dbReference type="Pfam" id="PF03184">
    <property type="entry name" value="DDE_1"/>
    <property type="match status" value="1"/>
</dbReference>
<keyword evidence="3" id="KW-0539">Nucleus</keyword>
<evidence type="ECO:0000256" key="3">
    <source>
        <dbReference type="ARBA" id="ARBA00023242"/>
    </source>
</evidence>
<dbReference type="PROSITE" id="PS51253">
    <property type="entry name" value="HTH_CENPB"/>
    <property type="match status" value="1"/>
</dbReference>
<dbReference type="Gene3D" id="1.10.10.60">
    <property type="entry name" value="Homeodomain-like"/>
    <property type="match status" value="2"/>
</dbReference>
<keyword evidence="2" id="KW-0238">DNA-binding</keyword>
<name>A0A6J2JUB4_BOMMA</name>
<accession>A0A6J2JUB4</accession>
<dbReference type="SUPFAM" id="SSF46689">
    <property type="entry name" value="Homeodomain-like"/>
    <property type="match status" value="2"/>
</dbReference>
<dbReference type="InterPro" id="IPR004875">
    <property type="entry name" value="DDE_SF_endonuclease_dom"/>
</dbReference>
<evidence type="ECO:0000313" key="6">
    <source>
        <dbReference type="RefSeq" id="XP_028033436.1"/>
    </source>
</evidence>
<evidence type="ECO:0000256" key="2">
    <source>
        <dbReference type="ARBA" id="ARBA00023125"/>
    </source>
</evidence>
<dbReference type="PANTHER" id="PTHR19303:SF73">
    <property type="entry name" value="PROTEIN PDC2"/>
    <property type="match status" value="1"/>
</dbReference>
<evidence type="ECO:0000313" key="5">
    <source>
        <dbReference type="Proteomes" id="UP000504629"/>
    </source>
</evidence>
<feature type="domain" description="HTH CENPB-type" evidence="4">
    <location>
        <begin position="68"/>
        <end position="139"/>
    </location>
</feature>
<dbReference type="KEGG" id="bman:114245463"/>
<dbReference type="GO" id="GO:0005634">
    <property type="term" value="C:nucleus"/>
    <property type="evidence" value="ECO:0007669"/>
    <property type="project" value="UniProtKB-SubCell"/>
</dbReference>
<keyword evidence="5" id="KW-1185">Reference proteome</keyword>
<dbReference type="PANTHER" id="PTHR19303">
    <property type="entry name" value="TRANSPOSON"/>
    <property type="match status" value="1"/>
</dbReference>
<dbReference type="GeneID" id="114245463"/>
<evidence type="ECO:0000256" key="1">
    <source>
        <dbReference type="ARBA" id="ARBA00004123"/>
    </source>
</evidence>
<dbReference type="Pfam" id="PF04218">
    <property type="entry name" value="CENP-B_N"/>
    <property type="match status" value="1"/>
</dbReference>
<dbReference type="InterPro" id="IPR006600">
    <property type="entry name" value="HTH_CenpB_DNA-bd_dom"/>
</dbReference>
<dbReference type="InterPro" id="IPR050863">
    <property type="entry name" value="CenT-Element_Derived"/>
</dbReference>
<dbReference type="InterPro" id="IPR007889">
    <property type="entry name" value="HTH_Psq"/>
</dbReference>
<dbReference type="RefSeq" id="XP_028033436.1">
    <property type="nucleotide sequence ID" value="XM_028177635.1"/>
</dbReference>
<dbReference type="OrthoDB" id="125347at2759"/>